<sequence>MQTLPGPSRLEPRVLGGAALAAVIFFALVTGAVQVLRGDLDWLRAPLSFYLLGNYGGLVRVAYFGLGAALALLGAGYYRALAVPARSGAPLLLFVVAGLALGVTASTDSGPDTDRASLAALVHGLAASAAFLCITVAMMLQAVRLRRDSEWRRRFGVAFPLAAVSFIAMWVHALWRDAPRGLTQKLVIVLILAWLVLMAWWLQRHRRDARHAVTAAVPTESLP</sequence>
<dbReference type="InterPro" id="IPR009339">
    <property type="entry name" value="DUF998"/>
</dbReference>
<feature type="transmembrane region" description="Helical" evidence="1">
    <location>
        <begin position="55"/>
        <end position="77"/>
    </location>
</feature>
<keyword evidence="1" id="KW-0812">Transmembrane</keyword>
<feature type="transmembrane region" description="Helical" evidence="1">
    <location>
        <begin position="12"/>
        <end position="35"/>
    </location>
</feature>
<keyword evidence="3" id="KW-1185">Reference proteome</keyword>
<gene>
    <name evidence="2" type="ORF">ACFPN1_01805</name>
</gene>
<evidence type="ECO:0000256" key="1">
    <source>
        <dbReference type="SAM" id="Phobius"/>
    </source>
</evidence>
<organism evidence="2 3">
    <name type="scientific">Lysobacter yangpyeongensis</name>
    <dbReference type="NCBI Taxonomy" id="346182"/>
    <lineage>
        <taxon>Bacteria</taxon>
        <taxon>Pseudomonadati</taxon>
        <taxon>Pseudomonadota</taxon>
        <taxon>Gammaproteobacteria</taxon>
        <taxon>Lysobacterales</taxon>
        <taxon>Lysobacteraceae</taxon>
        <taxon>Lysobacter</taxon>
    </lineage>
</organism>
<dbReference type="RefSeq" id="WP_386752479.1">
    <property type="nucleotide sequence ID" value="NZ_JBHSNM010000001.1"/>
</dbReference>
<protein>
    <submittedName>
        <fullName evidence="2">DUF998 domain-containing protein</fullName>
    </submittedName>
</protein>
<keyword evidence="1" id="KW-0472">Membrane</keyword>
<name>A0ABW0SIP5_9GAMM</name>
<feature type="transmembrane region" description="Helical" evidence="1">
    <location>
        <begin position="89"/>
        <end position="106"/>
    </location>
</feature>
<feature type="transmembrane region" description="Helical" evidence="1">
    <location>
        <begin position="155"/>
        <end position="175"/>
    </location>
</feature>
<reference evidence="3" key="1">
    <citation type="journal article" date="2019" name="Int. J. Syst. Evol. Microbiol.">
        <title>The Global Catalogue of Microorganisms (GCM) 10K type strain sequencing project: providing services to taxonomists for standard genome sequencing and annotation.</title>
        <authorList>
            <consortium name="The Broad Institute Genomics Platform"/>
            <consortium name="The Broad Institute Genome Sequencing Center for Infectious Disease"/>
            <person name="Wu L."/>
            <person name="Ma J."/>
        </authorList>
    </citation>
    <scope>NUCLEOTIDE SEQUENCE [LARGE SCALE GENOMIC DNA]</scope>
    <source>
        <strain evidence="3">KACC 11407</strain>
    </source>
</reference>
<comment type="caution">
    <text evidence="2">The sequence shown here is derived from an EMBL/GenBank/DDBJ whole genome shotgun (WGS) entry which is preliminary data.</text>
</comment>
<dbReference type="Pfam" id="PF06197">
    <property type="entry name" value="DUF998"/>
    <property type="match status" value="1"/>
</dbReference>
<evidence type="ECO:0000313" key="2">
    <source>
        <dbReference type="EMBL" id="MFC5568799.1"/>
    </source>
</evidence>
<accession>A0ABW0SIP5</accession>
<keyword evidence="1" id="KW-1133">Transmembrane helix</keyword>
<dbReference type="Proteomes" id="UP001596036">
    <property type="component" value="Unassembled WGS sequence"/>
</dbReference>
<proteinExistence type="predicted"/>
<feature type="transmembrane region" description="Helical" evidence="1">
    <location>
        <begin position="118"/>
        <end position="143"/>
    </location>
</feature>
<evidence type="ECO:0000313" key="3">
    <source>
        <dbReference type="Proteomes" id="UP001596036"/>
    </source>
</evidence>
<dbReference type="EMBL" id="JBHSNM010000001">
    <property type="protein sequence ID" value="MFC5568799.1"/>
    <property type="molecule type" value="Genomic_DNA"/>
</dbReference>
<feature type="transmembrane region" description="Helical" evidence="1">
    <location>
        <begin position="181"/>
        <end position="202"/>
    </location>
</feature>